<evidence type="ECO:0008006" key="8">
    <source>
        <dbReference type="Google" id="ProtNLM"/>
    </source>
</evidence>
<evidence type="ECO:0000313" key="7">
    <source>
        <dbReference type="Proteomes" id="UP000788419"/>
    </source>
</evidence>
<name>A0ABQ6ZAX0_9GAMM</name>
<organism evidence="6 7">
    <name type="scientific">Pseudoxanthomonas daejeonensis</name>
    <dbReference type="NCBI Taxonomy" id="266062"/>
    <lineage>
        <taxon>Bacteria</taxon>
        <taxon>Pseudomonadati</taxon>
        <taxon>Pseudomonadota</taxon>
        <taxon>Gammaproteobacteria</taxon>
        <taxon>Lysobacterales</taxon>
        <taxon>Lysobacteraceae</taxon>
        <taxon>Pseudoxanthomonas</taxon>
    </lineage>
</organism>
<reference evidence="6 7" key="1">
    <citation type="submission" date="2017-10" db="EMBL/GenBank/DDBJ databases">
        <title>Whole genome sequencing of members of genus Pseudoxanthomonas.</title>
        <authorList>
            <person name="Kumar S."/>
            <person name="Bansal K."/>
            <person name="Kaur A."/>
            <person name="Patil P."/>
            <person name="Sharma S."/>
            <person name="Patil P.B."/>
        </authorList>
    </citation>
    <scope>NUCLEOTIDE SEQUENCE [LARGE SCALE GENOMIC DNA]</scope>
    <source>
        <strain evidence="6 7">DSM 17801</strain>
    </source>
</reference>
<accession>A0ABQ6ZAX0</accession>
<evidence type="ECO:0000256" key="5">
    <source>
        <dbReference type="SAM" id="Phobius"/>
    </source>
</evidence>
<gene>
    <name evidence="6" type="ORF">CSC65_03040</name>
</gene>
<evidence type="ECO:0000256" key="1">
    <source>
        <dbReference type="ARBA" id="ARBA00004127"/>
    </source>
</evidence>
<proteinExistence type="predicted"/>
<feature type="transmembrane region" description="Helical" evidence="5">
    <location>
        <begin position="47"/>
        <end position="70"/>
    </location>
</feature>
<dbReference type="Pfam" id="PF01988">
    <property type="entry name" value="VIT1"/>
    <property type="match status" value="1"/>
</dbReference>
<dbReference type="EMBL" id="PDWN01000002">
    <property type="protein sequence ID" value="KAF1697023.1"/>
    <property type="molecule type" value="Genomic_DNA"/>
</dbReference>
<evidence type="ECO:0000256" key="3">
    <source>
        <dbReference type="ARBA" id="ARBA00022989"/>
    </source>
</evidence>
<keyword evidence="3 5" id="KW-1133">Transmembrane helix</keyword>
<keyword evidence="2 5" id="KW-0812">Transmembrane</keyword>
<evidence type="ECO:0000313" key="6">
    <source>
        <dbReference type="EMBL" id="KAF1697023.1"/>
    </source>
</evidence>
<protein>
    <recommendedName>
        <fullName evidence="8">VIT family protein</fullName>
    </recommendedName>
</protein>
<sequence>MRAILPESRRILDPAERAAEILFGVIMTMTFTGTLSVAEAGRDDVRVMFIGALGCNIAWGLIDGIIYLMACRAERSEELRTFRAVRDARDPGQARAAIAAAMPPLLAGLIREDEVEALRERLAAVPEPPDHGRLTRRDWLGALAVGLLVVFTTFPLALPFLLLDHVGPAMRLSNAIALVMLFLAGVVYARSIGRPALRVGLGMAALGVVLAVLTIALGG</sequence>
<feature type="transmembrane region" description="Helical" evidence="5">
    <location>
        <begin position="196"/>
        <end position="217"/>
    </location>
</feature>
<comment type="subcellular location">
    <subcellularLocation>
        <location evidence="1">Endomembrane system</location>
        <topology evidence="1">Multi-pass membrane protein</topology>
    </subcellularLocation>
</comment>
<dbReference type="InterPro" id="IPR008217">
    <property type="entry name" value="Ccc1_fam"/>
</dbReference>
<keyword evidence="7" id="KW-1185">Reference proteome</keyword>
<evidence type="ECO:0000256" key="2">
    <source>
        <dbReference type="ARBA" id="ARBA00022692"/>
    </source>
</evidence>
<dbReference type="Proteomes" id="UP000788419">
    <property type="component" value="Unassembled WGS sequence"/>
</dbReference>
<keyword evidence="4 5" id="KW-0472">Membrane</keyword>
<evidence type="ECO:0000256" key="4">
    <source>
        <dbReference type="ARBA" id="ARBA00023136"/>
    </source>
</evidence>
<dbReference type="RefSeq" id="WP_162408492.1">
    <property type="nucleotide sequence ID" value="NZ_PDWN01000002.1"/>
</dbReference>
<comment type="caution">
    <text evidence="6">The sequence shown here is derived from an EMBL/GenBank/DDBJ whole genome shotgun (WGS) entry which is preliminary data.</text>
</comment>
<feature type="transmembrane region" description="Helical" evidence="5">
    <location>
        <begin position="21"/>
        <end position="41"/>
    </location>
</feature>
<feature type="transmembrane region" description="Helical" evidence="5">
    <location>
        <begin position="139"/>
        <end position="163"/>
    </location>
</feature>
<feature type="transmembrane region" description="Helical" evidence="5">
    <location>
        <begin position="169"/>
        <end position="189"/>
    </location>
</feature>